<name>A0A1I6XWN6_9BACT</name>
<dbReference type="PANTHER" id="PTHR37299">
    <property type="entry name" value="TRANSCRIPTIONAL REGULATOR-RELATED"/>
    <property type="match status" value="1"/>
</dbReference>
<dbReference type="STRING" id="305507.SAMN04489724_0690"/>
<dbReference type="PROSITE" id="PS50930">
    <property type="entry name" value="HTH_LYTTR"/>
    <property type="match status" value="1"/>
</dbReference>
<dbReference type="InterPro" id="IPR001789">
    <property type="entry name" value="Sig_transdc_resp-reg_receiver"/>
</dbReference>
<dbReference type="InterPro" id="IPR007492">
    <property type="entry name" value="LytTR_DNA-bd_dom"/>
</dbReference>
<organism evidence="4 5">
    <name type="scientific">Algoriphagus locisalis</name>
    <dbReference type="NCBI Taxonomy" id="305507"/>
    <lineage>
        <taxon>Bacteria</taxon>
        <taxon>Pseudomonadati</taxon>
        <taxon>Bacteroidota</taxon>
        <taxon>Cytophagia</taxon>
        <taxon>Cytophagales</taxon>
        <taxon>Cyclobacteriaceae</taxon>
        <taxon>Algoriphagus</taxon>
    </lineage>
</organism>
<proteinExistence type="predicted"/>
<reference evidence="5" key="1">
    <citation type="submission" date="2016-10" db="EMBL/GenBank/DDBJ databases">
        <authorList>
            <person name="Varghese N."/>
            <person name="Submissions S."/>
        </authorList>
    </citation>
    <scope>NUCLEOTIDE SEQUENCE [LARGE SCALE GENOMIC DNA]</scope>
    <source>
        <strain evidence="5">DSM 23445</strain>
    </source>
</reference>
<dbReference type="GO" id="GO:0000156">
    <property type="term" value="F:phosphorelay response regulator activity"/>
    <property type="evidence" value="ECO:0007669"/>
    <property type="project" value="InterPro"/>
</dbReference>
<dbReference type="SMART" id="SM00448">
    <property type="entry name" value="REC"/>
    <property type="match status" value="1"/>
</dbReference>
<dbReference type="RefSeq" id="WP_091691296.1">
    <property type="nucleotide sequence ID" value="NZ_FPBF01000001.1"/>
</dbReference>
<evidence type="ECO:0000313" key="5">
    <source>
        <dbReference type="Proteomes" id="UP000199673"/>
    </source>
</evidence>
<evidence type="ECO:0000256" key="1">
    <source>
        <dbReference type="PROSITE-ProRule" id="PRU00169"/>
    </source>
</evidence>
<evidence type="ECO:0000259" key="2">
    <source>
        <dbReference type="PROSITE" id="PS50110"/>
    </source>
</evidence>
<accession>A0A1I6XWN6</accession>
<dbReference type="InterPro" id="IPR011006">
    <property type="entry name" value="CheY-like_superfamily"/>
</dbReference>
<keyword evidence="4" id="KW-0238">DNA-binding</keyword>
<dbReference type="SUPFAM" id="SSF52172">
    <property type="entry name" value="CheY-like"/>
    <property type="match status" value="1"/>
</dbReference>
<dbReference type="Pfam" id="PF00072">
    <property type="entry name" value="Response_reg"/>
    <property type="match status" value="1"/>
</dbReference>
<keyword evidence="5" id="KW-1185">Reference proteome</keyword>
<feature type="modified residue" description="4-aspartylphosphate" evidence="1">
    <location>
        <position position="56"/>
    </location>
</feature>
<dbReference type="PANTHER" id="PTHR37299:SF1">
    <property type="entry name" value="STAGE 0 SPORULATION PROTEIN A HOMOLOG"/>
    <property type="match status" value="1"/>
</dbReference>
<dbReference type="EMBL" id="FPBF01000001">
    <property type="protein sequence ID" value="SFT42311.1"/>
    <property type="molecule type" value="Genomic_DNA"/>
</dbReference>
<evidence type="ECO:0000259" key="3">
    <source>
        <dbReference type="PROSITE" id="PS50930"/>
    </source>
</evidence>
<sequence length="240" mass="27794">MENLRIALIDDELEGLNTLKKFVERSKYYELAFMTTDPVEGRRRLENGEADVLITDILMDQMDGIHLASVMQKLNIPVILYSAYYSYAHDGFKVNAVDYIIKPATYPEFITAMEKVNERKSHAKEPLKETGLEGMLAIFEHGDSAWVMVTIADIHYIKQDKNYSEIHTPKRKYLVLGSMISLMNRLPDKLFQKIQRSYLVNIQKISYVKSDHLVLVTDEKLPVGRVYREELTAIFKRISL</sequence>
<feature type="domain" description="HTH LytTR-type" evidence="3">
    <location>
        <begin position="147"/>
        <end position="237"/>
    </location>
</feature>
<dbReference type="Pfam" id="PF04397">
    <property type="entry name" value="LytTR"/>
    <property type="match status" value="1"/>
</dbReference>
<dbReference type="AlphaFoldDB" id="A0A1I6XWN6"/>
<keyword evidence="1" id="KW-0597">Phosphoprotein</keyword>
<protein>
    <submittedName>
        <fullName evidence="4">DNA-binding response regulator, LytR/AlgR family</fullName>
    </submittedName>
</protein>
<evidence type="ECO:0000313" key="4">
    <source>
        <dbReference type="EMBL" id="SFT42311.1"/>
    </source>
</evidence>
<dbReference type="Proteomes" id="UP000199673">
    <property type="component" value="Unassembled WGS sequence"/>
</dbReference>
<dbReference type="PROSITE" id="PS50110">
    <property type="entry name" value="RESPONSE_REGULATORY"/>
    <property type="match status" value="1"/>
</dbReference>
<gene>
    <name evidence="4" type="ORF">SAMN04489724_0690</name>
</gene>
<dbReference type="OrthoDB" id="822409at2"/>
<dbReference type="GO" id="GO:0003677">
    <property type="term" value="F:DNA binding"/>
    <property type="evidence" value="ECO:0007669"/>
    <property type="project" value="UniProtKB-KW"/>
</dbReference>
<dbReference type="Gene3D" id="2.40.50.1020">
    <property type="entry name" value="LytTr DNA-binding domain"/>
    <property type="match status" value="1"/>
</dbReference>
<dbReference type="SMART" id="SM00850">
    <property type="entry name" value="LytTR"/>
    <property type="match status" value="1"/>
</dbReference>
<dbReference type="Gene3D" id="3.40.50.2300">
    <property type="match status" value="1"/>
</dbReference>
<feature type="domain" description="Response regulatory" evidence="2">
    <location>
        <begin position="5"/>
        <end position="117"/>
    </location>
</feature>
<dbReference type="InterPro" id="IPR046947">
    <property type="entry name" value="LytR-like"/>
</dbReference>